<protein>
    <submittedName>
        <fullName evidence="2">Uncharacterized protein</fullName>
    </submittedName>
</protein>
<reference evidence="2 3" key="1">
    <citation type="journal article" date="2018" name="PLoS ONE">
        <title>The draft genome of Kipferlia bialata reveals reductive genome evolution in fornicate parasites.</title>
        <authorList>
            <person name="Tanifuji G."/>
            <person name="Takabayashi S."/>
            <person name="Kume K."/>
            <person name="Takagi M."/>
            <person name="Nakayama T."/>
            <person name="Kamikawa R."/>
            <person name="Inagaki Y."/>
            <person name="Hashimoto T."/>
        </authorList>
    </citation>
    <scope>NUCLEOTIDE SEQUENCE [LARGE SCALE GENOMIC DNA]</scope>
    <source>
        <strain evidence="2">NY0173</strain>
    </source>
</reference>
<keyword evidence="3" id="KW-1185">Reference proteome</keyword>
<organism evidence="2 3">
    <name type="scientific">Kipferlia bialata</name>
    <dbReference type="NCBI Taxonomy" id="797122"/>
    <lineage>
        <taxon>Eukaryota</taxon>
        <taxon>Metamonada</taxon>
        <taxon>Carpediemonas-like organisms</taxon>
        <taxon>Kipferlia</taxon>
    </lineage>
</organism>
<evidence type="ECO:0000313" key="2">
    <source>
        <dbReference type="EMBL" id="GIQ87787.1"/>
    </source>
</evidence>
<gene>
    <name evidence="2" type="ORF">KIPB_009896</name>
</gene>
<feature type="region of interest" description="Disordered" evidence="1">
    <location>
        <begin position="131"/>
        <end position="165"/>
    </location>
</feature>
<sequence length="165" mass="18097">MHIERSPPFNKEALLLYRLHINDVAALARQSGSPVSIRVKMPPVVYSAALCSHVVTCQKAVLAGRVDLAERGHTRGLLTRLAFTEGDVNNVIPPIEQEGESAAITATLRRRAKAEESNRLDSYNSLKAAVKNAQNARDTAARKKAERAEREKAGEKAGFFHKKKG</sequence>
<feature type="compositionally biased region" description="Basic and acidic residues" evidence="1">
    <location>
        <begin position="139"/>
        <end position="155"/>
    </location>
</feature>
<evidence type="ECO:0000256" key="1">
    <source>
        <dbReference type="SAM" id="MobiDB-lite"/>
    </source>
</evidence>
<dbReference type="Proteomes" id="UP000265618">
    <property type="component" value="Unassembled WGS sequence"/>
</dbReference>
<feature type="non-terminal residue" evidence="2">
    <location>
        <position position="1"/>
    </location>
</feature>
<dbReference type="AlphaFoldDB" id="A0A9K3D4I2"/>
<accession>A0A9K3D4I2</accession>
<comment type="caution">
    <text evidence="2">The sequence shown here is derived from an EMBL/GenBank/DDBJ whole genome shotgun (WGS) entry which is preliminary data.</text>
</comment>
<dbReference type="EMBL" id="BDIP01003498">
    <property type="protein sequence ID" value="GIQ87787.1"/>
    <property type="molecule type" value="Genomic_DNA"/>
</dbReference>
<name>A0A9K3D4I2_9EUKA</name>
<evidence type="ECO:0000313" key="3">
    <source>
        <dbReference type="Proteomes" id="UP000265618"/>
    </source>
</evidence>
<proteinExistence type="predicted"/>